<organism evidence="2 3">
    <name type="scientific">Desulforamulus aeronauticus DSM 10349</name>
    <dbReference type="NCBI Taxonomy" id="1121421"/>
    <lineage>
        <taxon>Bacteria</taxon>
        <taxon>Bacillati</taxon>
        <taxon>Bacillota</taxon>
        <taxon>Clostridia</taxon>
        <taxon>Eubacteriales</taxon>
        <taxon>Peptococcaceae</taxon>
        <taxon>Desulforamulus</taxon>
    </lineage>
</organism>
<evidence type="ECO:0000313" key="3">
    <source>
        <dbReference type="Proteomes" id="UP000183997"/>
    </source>
</evidence>
<feature type="domain" description="DUF7678" evidence="1">
    <location>
        <begin position="18"/>
        <end position="82"/>
    </location>
</feature>
<evidence type="ECO:0000259" key="1">
    <source>
        <dbReference type="Pfam" id="PF24726"/>
    </source>
</evidence>
<dbReference type="RefSeq" id="WP_072917085.1">
    <property type="nucleotide sequence ID" value="NZ_FRAR01000030.1"/>
</dbReference>
<keyword evidence="3" id="KW-1185">Reference proteome</keyword>
<gene>
    <name evidence="2" type="ORF">SAMN02745123_03585</name>
</gene>
<protein>
    <recommendedName>
        <fullName evidence="1">DUF7678 domain-containing protein</fullName>
    </recommendedName>
</protein>
<dbReference type="Proteomes" id="UP000183997">
    <property type="component" value="Unassembled WGS sequence"/>
</dbReference>
<accession>A0A1M6WE17</accession>
<dbReference type="EMBL" id="FRAR01000030">
    <property type="protein sequence ID" value="SHK92020.1"/>
    <property type="molecule type" value="Genomic_DNA"/>
</dbReference>
<dbReference type="InterPro" id="IPR056095">
    <property type="entry name" value="DUF7678"/>
</dbReference>
<dbReference type="Pfam" id="PF24726">
    <property type="entry name" value="DUF7678"/>
    <property type="match status" value="1"/>
</dbReference>
<dbReference type="STRING" id="1121421.SAMN02745123_03585"/>
<evidence type="ECO:0000313" key="2">
    <source>
        <dbReference type="EMBL" id="SHK92020.1"/>
    </source>
</evidence>
<dbReference type="AlphaFoldDB" id="A0A1M6WE17"/>
<sequence>MQNILKNLFLGRFKPSGWVHGQLKGYDFEAKVYDHPSTNGIDGGRISKLTIKRGGEIIAHYDRGWDVKPESKGRREVLERIKSLIG</sequence>
<proteinExistence type="predicted"/>
<reference evidence="3" key="1">
    <citation type="submission" date="2016-11" db="EMBL/GenBank/DDBJ databases">
        <authorList>
            <person name="Varghese N."/>
            <person name="Submissions S."/>
        </authorList>
    </citation>
    <scope>NUCLEOTIDE SEQUENCE [LARGE SCALE GENOMIC DNA]</scope>
    <source>
        <strain evidence="3">DSM 10349</strain>
    </source>
</reference>
<name>A0A1M6WE17_9FIRM</name>
<dbReference type="OrthoDB" id="1669335at2"/>